<dbReference type="Proteomes" id="UP000237839">
    <property type="component" value="Unassembled WGS sequence"/>
</dbReference>
<accession>A0A2S9GV98</accession>
<name>A0A2S9GV98_9BURK</name>
<organism evidence="1 2">
    <name type="scientific">Solimicrobium silvestre</name>
    <dbReference type="NCBI Taxonomy" id="2099400"/>
    <lineage>
        <taxon>Bacteria</taxon>
        <taxon>Pseudomonadati</taxon>
        <taxon>Pseudomonadota</taxon>
        <taxon>Betaproteobacteria</taxon>
        <taxon>Burkholderiales</taxon>
        <taxon>Oxalobacteraceae</taxon>
        <taxon>Solimicrobium</taxon>
    </lineage>
</organism>
<dbReference type="PANTHER" id="PTHR17985:SF8">
    <property type="entry name" value="TRANSPORT AND GOLGI ORGANIZATION PROTEIN 2 HOMOLOG"/>
    <property type="match status" value="1"/>
</dbReference>
<dbReference type="Pfam" id="PF05742">
    <property type="entry name" value="TANGO2"/>
    <property type="match status" value="1"/>
</dbReference>
<evidence type="ECO:0000313" key="2">
    <source>
        <dbReference type="Proteomes" id="UP000237839"/>
    </source>
</evidence>
<reference evidence="1 2" key="1">
    <citation type="submission" date="2018-02" db="EMBL/GenBank/DDBJ databases">
        <title>Solimicrobium silvestre gen. nov., sp. nov., isolated from alpine forest soil.</title>
        <authorList>
            <person name="Margesin R."/>
            <person name="Albuquerque L."/>
            <person name="Zhang D.-C."/>
            <person name="Froufe H.J.C."/>
            <person name="Severino R."/>
            <person name="Roxo I."/>
            <person name="Egas C."/>
            <person name="Da Costa M.S."/>
        </authorList>
    </citation>
    <scope>NUCLEOTIDE SEQUENCE [LARGE SCALE GENOMIC DNA]</scope>
    <source>
        <strain evidence="1 2">S20-91</strain>
    </source>
</reference>
<evidence type="ECO:0000313" key="1">
    <source>
        <dbReference type="EMBL" id="PRC91647.1"/>
    </source>
</evidence>
<dbReference type="InterPro" id="IPR008551">
    <property type="entry name" value="TANGO2"/>
</dbReference>
<dbReference type="RefSeq" id="WP_105533334.1">
    <property type="nucleotide sequence ID" value="NZ_PUGF01000020.1"/>
</dbReference>
<dbReference type="AlphaFoldDB" id="A0A2S9GV98"/>
<dbReference type="PANTHER" id="PTHR17985">
    <property type="entry name" value="SER/THR-RICH PROTEIN T10 IN DGCR REGION"/>
    <property type="match status" value="1"/>
</dbReference>
<keyword evidence="2" id="KW-1185">Reference proteome</keyword>
<gene>
    <name evidence="1" type="ORF">S2091_3585</name>
</gene>
<comment type="caution">
    <text evidence="1">The sequence shown here is derived from an EMBL/GenBank/DDBJ whole genome shotgun (WGS) entry which is preliminary data.</text>
</comment>
<protein>
    <recommendedName>
        <fullName evidence="3">NRDE protein</fullName>
    </recommendedName>
</protein>
<dbReference type="OrthoDB" id="4380123at2"/>
<proteinExistence type="predicted"/>
<evidence type="ECO:0008006" key="3">
    <source>
        <dbReference type="Google" id="ProtNLM"/>
    </source>
</evidence>
<dbReference type="EMBL" id="PUGF01000020">
    <property type="protein sequence ID" value="PRC91647.1"/>
    <property type="molecule type" value="Genomic_DNA"/>
</dbReference>
<sequence>MCLIVFSWQVIGGYPLIAAANRDEYYSRETAPATWWADHPNIFAPRDLQAGGTWMGLTKLAGQDNSAGNKAGYKFAAITNVRDGSEVIQNAPSRGQLVSDYLIGADNVESYIQRISKHADHYNGFNLLVGEISETSQELCWFSNRNTSDARNGQLLTPGIYGLSNGTLDSPWPKVSKTKAELASLLCQHAPQEAFFEMLSNPIPAPDHRLPDTGVSLEMERLLSSTCIESENYGTRSSALLKICSNLEFQYLERVLR</sequence>